<evidence type="ECO:0000313" key="9">
    <source>
        <dbReference type="EMBL" id="MCM1984723.1"/>
    </source>
</evidence>
<dbReference type="SUPFAM" id="SSF55874">
    <property type="entry name" value="ATPase domain of HSP90 chaperone/DNA topoisomerase II/histidine kinase"/>
    <property type="match status" value="1"/>
</dbReference>
<dbReference type="Pfam" id="PF00512">
    <property type="entry name" value="HisKA"/>
    <property type="match status" value="1"/>
</dbReference>
<dbReference type="Gene3D" id="3.30.450.20">
    <property type="entry name" value="PAS domain"/>
    <property type="match status" value="1"/>
</dbReference>
<dbReference type="InterPro" id="IPR036890">
    <property type="entry name" value="HATPase_C_sf"/>
</dbReference>
<dbReference type="InterPro" id="IPR004358">
    <property type="entry name" value="Sig_transdc_His_kin-like_C"/>
</dbReference>
<comment type="caution">
    <text evidence="9">The sequence shown here is derived from an EMBL/GenBank/DDBJ whole genome shotgun (WGS) entry which is preliminary data.</text>
</comment>
<gene>
    <name evidence="9" type="ORF">QQ91_0018020</name>
</gene>
<dbReference type="InterPro" id="IPR003594">
    <property type="entry name" value="HATPase_dom"/>
</dbReference>
<reference evidence="9 10" key="1">
    <citation type="journal article" date="2015" name="Genome Announc.">
        <title>Draft Genome Sequence of Filamentous Marine Cyanobacterium Lyngbya confervoides Strain BDU141951.</title>
        <authorList>
            <person name="Chandrababunaidu M.M."/>
            <person name="Sen D."/>
            <person name="Tripathy S."/>
        </authorList>
    </citation>
    <scope>NUCLEOTIDE SEQUENCE [LARGE SCALE GENOMIC DNA]</scope>
    <source>
        <strain evidence="9 10">BDU141951</strain>
    </source>
</reference>
<dbReference type="GO" id="GO:0004673">
    <property type="term" value="F:protein histidine kinase activity"/>
    <property type="evidence" value="ECO:0007669"/>
    <property type="project" value="UniProtKB-EC"/>
</dbReference>
<comment type="catalytic activity">
    <reaction evidence="1">
        <text>ATP + protein L-histidine = ADP + protein N-phospho-L-histidine.</text>
        <dbReference type="EC" id="2.7.13.3"/>
    </reaction>
</comment>
<dbReference type="AlphaFoldDB" id="A0ABD4T7M8"/>
<dbReference type="RefSeq" id="WP_166276887.1">
    <property type="nucleotide sequence ID" value="NZ_JTHE03000103.1"/>
</dbReference>
<dbReference type="PANTHER" id="PTHR45453">
    <property type="entry name" value="PHOSPHATE REGULON SENSOR PROTEIN PHOR"/>
    <property type="match status" value="1"/>
</dbReference>
<dbReference type="PROSITE" id="PS50109">
    <property type="entry name" value="HIS_KIN"/>
    <property type="match status" value="1"/>
</dbReference>
<dbReference type="PANTHER" id="PTHR45453:SF1">
    <property type="entry name" value="PHOSPHATE REGULON SENSOR PROTEIN PHOR"/>
    <property type="match status" value="1"/>
</dbReference>
<dbReference type="EMBL" id="JTHE03000103">
    <property type="protein sequence ID" value="MCM1984723.1"/>
    <property type="molecule type" value="Genomic_DNA"/>
</dbReference>
<accession>A0ABD4T7M8</accession>
<dbReference type="EC" id="2.7.13.3" evidence="2"/>
<keyword evidence="7" id="KW-0175">Coiled coil</keyword>
<dbReference type="InterPro" id="IPR050351">
    <property type="entry name" value="BphY/WalK/GraS-like"/>
</dbReference>
<dbReference type="Gene3D" id="1.10.287.130">
    <property type="match status" value="1"/>
</dbReference>
<evidence type="ECO:0000256" key="7">
    <source>
        <dbReference type="SAM" id="Coils"/>
    </source>
</evidence>
<dbReference type="InterPro" id="IPR036097">
    <property type="entry name" value="HisK_dim/P_sf"/>
</dbReference>
<evidence type="ECO:0000256" key="6">
    <source>
        <dbReference type="ARBA" id="ARBA00023012"/>
    </source>
</evidence>
<dbReference type="PRINTS" id="PR00344">
    <property type="entry name" value="BCTRLSENSOR"/>
</dbReference>
<keyword evidence="6" id="KW-0902">Two-component regulatory system</keyword>
<dbReference type="Gene3D" id="3.30.565.10">
    <property type="entry name" value="Histidine kinase-like ATPase, C-terminal domain"/>
    <property type="match status" value="1"/>
</dbReference>
<keyword evidence="4" id="KW-0808">Transferase</keyword>
<evidence type="ECO:0000259" key="8">
    <source>
        <dbReference type="PROSITE" id="PS50109"/>
    </source>
</evidence>
<keyword evidence="3" id="KW-0597">Phosphoprotein</keyword>
<dbReference type="CDD" id="cd00082">
    <property type="entry name" value="HisKA"/>
    <property type="match status" value="1"/>
</dbReference>
<dbReference type="CDD" id="cd00075">
    <property type="entry name" value="HATPase"/>
    <property type="match status" value="1"/>
</dbReference>
<sequence length="468" mass="52820">MTPLVAFLAGCLLGLGAFGMSQWRLRQQLQSLSQFLPVNPLDRLTFHRDLKRCFQEQQEIAQDLEQQIKSYEQVLETLPVGFLQVDLENQLVGYNARALELLHVASVPGVRQVLEVARSYELDQLIDQVRRTQALCQREWVLLTVPPDRESANHWQESAQPLRGIGFPLSNRHIGVVLEDRREVLALTQERDRWTSDVAHEFKTPLTAIRLVAETLEHRVEEDLLPWVSRLQSEVIRLSSLVQDILELSYIAHSPKQAMARTSVDIAQLIQQAWLNLELVAQQKDLSLFYQGPDQVVIKGDPARLYRVFQNLLDNAIKHSPCQETIVVAIHPLPDSAARAQTKLLSQSQSRTEARSGGWVEIEVIDRGAGFPPDVLPHIFKRFYRGDESRARSPERNAALVPPEFEVGDFRDWSSQSAPPESTVNQGSGLGLAIVQQIVAAHGGRISASNHPQWGGGWLRLHLPVPER</sequence>
<dbReference type="GO" id="GO:0000160">
    <property type="term" value="P:phosphorelay signal transduction system"/>
    <property type="evidence" value="ECO:0007669"/>
    <property type="project" value="UniProtKB-KW"/>
</dbReference>
<feature type="coiled-coil region" evidence="7">
    <location>
        <begin position="47"/>
        <end position="74"/>
    </location>
</feature>
<name>A0ABD4T7M8_9CYAN</name>
<protein>
    <recommendedName>
        <fullName evidence="2">histidine kinase</fullName>
        <ecNumber evidence="2">2.7.13.3</ecNumber>
    </recommendedName>
</protein>
<proteinExistence type="predicted"/>
<dbReference type="SUPFAM" id="SSF47384">
    <property type="entry name" value="Homodimeric domain of signal transducing histidine kinase"/>
    <property type="match status" value="1"/>
</dbReference>
<evidence type="ECO:0000256" key="2">
    <source>
        <dbReference type="ARBA" id="ARBA00012438"/>
    </source>
</evidence>
<keyword evidence="5 9" id="KW-0418">Kinase</keyword>
<dbReference type="SMART" id="SM00387">
    <property type="entry name" value="HATPase_c"/>
    <property type="match status" value="1"/>
</dbReference>
<keyword evidence="10" id="KW-1185">Reference proteome</keyword>
<evidence type="ECO:0000256" key="4">
    <source>
        <dbReference type="ARBA" id="ARBA00022679"/>
    </source>
</evidence>
<organism evidence="9 10">
    <name type="scientific">Lyngbya confervoides BDU141951</name>
    <dbReference type="NCBI Taxonomy" id="1574623"/>
    <lineage>
        <taxon>Bacteria</taxon>
        <taxon>Bacillati</taxon>
        <taxon>Cyanobacteriota</taxon>
        <taxon>Cyanophyceae</taxon>
        <taxon>Oscillatoriophycideae</taxon>
        <taxon>Oscillatoriales</taxon>
        <taxon>Microcoleaceae</taxon>
        <taxon>Lyngbya</taxon>
    </lineage>
</organism>
<evidence type="ECO:0000256" key="3">
    <source>
        <dbReference type="ARBA" id="ARBA00022553"/>
    </source>
</evidence>
<dbReference type="Pfam" id="PF02518">
    <property type="entry name" value="HATPase_c"/>
    <property type="match status" value="1"/>
</dbReference>
<dbReference type="SMART" id="SM00388">
    <property type="entry name" value="HisKA"/>
    <property type="match status" value="1"/>
</dbReference>
<evidence type="ECO:0000256" key="5">
    <source>
        <dbReference type="ARBA" id="ARBA00022777"/>
    </source>
</evidence>
<dbReference type="Proteomes" id="UP000031561">
    <property type="component" value="Unassembled WGS sequence"/>
</dbReference>
<feature type="domain" description="Histidine kinase" evidence="8">
    <location>
        <begin position="197"/>
        <end position="467"/>
    </location>
</feature>
<dbReference type="InterPro" id="IPR005467">
    <property type="entry name" value="His_kinase_dom"/>
</dbReference>
<evidence type="ECO:0000313" key="10">
    <source>
        <dbReference type="Proteomes" id="UP000031561"/>
    </source>
</evidence>
<dbReference type="InterPro" id="IPR003661">
    <property type="entry name" value="HisK_dim/P_dom"/>
</dbReference>
<evidence type="ECO:0000256" key="1">
    <source>
        <dbReference type="ARBA" id="ARBA00000085"/>
    </source>
</evidence>